<keyword evidence="6 7" id="KW-0472">Membrane</keyword>
<evidence type="ECO:0000313" key="9">
    <source>
        <dbReference type="EMBL" id="MDT4403263.1"/>
    </source>
</evidence>
<evidence type="ECO:0000256" key="4">
    <source>
        <dbReference type="ARBA" id="ARBA00022692"/>
    </source>
</evidence>
<feature type="transmembrane region" description="Helical" evidence="7">
    <location>
        <begin position="54"/>
        <end position="78"/>
    </location>
</feature>
<dbReference type="EMBL" id="JAVSNG010000001">
    <property type="protein sequence ID" value="MDT4403263.1"/>
    <property type="molecule type" value="Genomic_DNA"/>
</dbReference>
<dbReference type="PANTHER" id="PTHR30443:SF0">
    <property type="entry name" value="PHOSPHOETHANOLAMINE TRANSFERASE EPTA"/>
    <property type="match status" value="1"/>
</dbReference>
<dbReference type="InterPro" id="IPR000917">
    <property type="entry name" value="Sulfatase_N"/>
</dbReference>
<reference evidence="10" key="1">
    <citation type="submission" date="2023-07" db="EMBL/GenBank/DDBJ databases">
        <title>Reintroducing virulent viruses to syntetic microbiomes.</title>
        <authorList>
            <person name="Wilde J."/>
            <person name="Boyes R."/>
            <person name="Robinson A.V."/>
            <person name="Daisley B.A."/>
            <person name="Allen-Vercoe E."/>
        </authorList>
    </citation>
    <scope>NUCLEOTIDE SEQUENCE [LARGE SCALE GENOMIC DNA]</scope>
    <source>
        <strain evidence="10">225S_1D6FAA</strain>
    </source>
</reference>
<evidence type="ECO:0000256" key="2">
    <source>
        <dbReference type="ARBA" id="ARBA00022475"/>
    </source>
</evidence>
<feature type="domain" description="Sulfatase N-terminal" evidence="8">
    <location>
        <begin position="213"/>
        <end position="475"/>
    </location>
</feature>
<evidence type="ECO:0000259" key="8">
    <source>
        <dbReference type="Pfam" id="PF00884"/>
    </source>
</evidence>
<keyword evidence="3" id="KW-0808">Transferase</keyword>
<evidence type="ECO:0000256" key="7">
    <source>
        <dbReference type="SAM" id="Phobius"/>
    </source>
</evidence>
<dbReference type="Proteomes" id="UP001269297">
    <property type="component" value="Unassembled WGS sequence"/>
</dbReference>
<feature type="transmembrane region" description="Helical" evidence="7">
    <location>
        <begin position="25"/>
        <end position="42"/>
    </location>
</feature>
<keyword evidence="5 7" id="KW-1133">Transmembrane helix</keyword>
<comment type="caution">
    <text evidence="9">The sequence shown here is derived from an EMBL/GenBank/DDBJ whole genome shotgun (WGS) entry which is preliminary data.</text>
</comment>
<evidence type="ECO:0000256" key="3">
    <source>
        <dbReference type="ARBA" id="ARBA00022679"/>
    </source>
</evidence>
<comment type="subcellular location">
    <subcellularLocation>
        <location evidence="1">Cell membrane</location>
        <topology evidence="1">Multi-pass membrane protein</topology>
    </subcellularLocation>
</comment>
<dbReference type="Pfam" id="PF00884">
    <property type="entry name" value="Sulfatase"/>
    <property type="match status" value="1"/>
</dbReference>
<evidence type="ECO:0000256" key="1">
    <source>
        <dbReference type="ARBA" id="ARBA00004651"/>
    </source>
</evidence>
<evidence type="ECO:0000313" key="10">
    <source>
        <dbReference type="Proteomes" id="UP001269297"/>
    </source>
</evidence>
<organism evidence="9 10">
    <name type="scientific">Bacteroides koreensis</name>
    <dbReference type="NCBI Taxonomy" id="1912896"/>
    <lineage>
        <taxon>Bacteria</taxon>
        <taxon>Pseudomonadati</taxon>
        <taxon>Bacteroidota</taxon>
        <taxon>Bacteroidia</taxon>
        <taxon>Bacteroidales</taxon>
        <taxon>Bacteroidaceae</taxon>
        <taxon>Bacteroides</taxon>
    </lineage>
</organism>
<keyword evidence="2" id="KW-1003">Cell membrane</keyword>
<dbReference type="Gene3D" id="3.40.720.10">
    <property type="entry name" value="Alkaline Phosphatase, subunit A"/>
    <property type="match status" value="1"/>
</dbReference>
<feature type="transmembrane region" description="Helical" evidence="7">
    <location>
        <begin position="139"/>
        <end position="156"/>
    </location>
</feature>
<evidence type="ECO:0000256" key="5">
    <source>
        <dbReference type="ARBA" id="ARBA00022989"/>
    </source>
</evidence>
<keyword evidence="4 7" id="KW-0812">Transmembrane</keyword>
<dbReference type="RefSeq" id="WP_229106207.1">
    <property type="nucleotide sequence ID" value="NZ_JAVSNG010000001.1"/>
</dbReference>
<dbReference type="CDD" id="cd16017">
    <property type="entry name" value="LptA"/>
    <property type="match status" value="1"/>
</dbReference>
<dbReference type="InterPro" id="IPR017850">
    <property type="entry name" value="Alkaline_phosphatase_core_sf"/>
</dbReference>
<gene>
    <name evidence="9" type="ORF">RO706_03400</name>
</gene>
<dbReference type="SUPFAM" id="SSF53649">
    <property type="entry name" value="Alkaline phosphatase-like"/>
    <property type="match status" value="1"/>
</dbReference>
<dbReference type="PANTHER" id="PTHR30443">
    <property type="entry name" value="INNER MEMBRANE PROTEIN"/>
    <property type="match status" value="1"/>
</dbReference>
<feature type="transmembrane region" description="Helical" evidence="7">
    <location>
        <begin position="98"/>
        <end position="118"/>
    </location>
</feature>
<accession>A0ABU3IM31</accession>
<dbReference type="InterPro" id="IPR040423">
    <property type="entry name" value="PEA_transferase"/>
</dbReference>
<sequence length="550" mass="62770">MIYVSFIIALTLPNIMLSVTEQMPAIWRVCNIIFPVMLYWCAMSLSRKTGKMIWIMFPLVFLAAFQLVLLYIFGQSIISVDMFLNLLTTNVTEAGEVLTNIIPAVIAVFVIYVPFLIWGTVALVKKHQLTSCFIKRQQQLSLCGVIISIILMVFAGCKHNKYNILNDIYPLNVFNNIRLAINRTYLSNHYEKSCRNFTFSASTGRAGTAEIHIMVIGETARACNWGIYGYTRNTTPNLAGTKGLIAFSDVLTQSNTTHKSVPMLLSAANADNYESIYRQKSIITAFKEAGFHTMFISNQRPNHSLIDSFGMEADTCVFLKEKNPKIEYYDIDLLKYVQAAIKANHNKLFIVLHSYGSHYNYNERYEKSKGIYLPDNPCEAKYENKKYLMNAYDNTIICTDKFLSSLINTLESSKTLSSMLYVSDHGEDIFDDERRLFLHASPQPSYFQLHVPFIVWVSESFRNHNADMYDVLLKNCNKSIESSVCAFHTMLFLGGVHTPLGNEKYSVTSTKLYNANRKYLNDHNEGIAINEIMTNKEDIKAFSQHNVIYK</sequence>
<keyword evidence="10" id="KW-1185">Reference proteome</keyword>
<evidence type="ECO:0000256" key="6">
    <source>
        <dbReference type="ARBA" id="ARBA00023136"/>
    </source>
</evidence>
<dbReference type="InterPro" id="IPR058130">
    <property type="entry name" value="PEA_transf_C"/>
</dbReference>
<name>A0ABU3IM31_9BACE</name>
<protein>
    <submittedName>
        <fullName evidence="9">Sulfatase-like hydrolase/transferase</fullName>
    </submittedName>
</protein>
<proteinExistence type="predicted"/>